<accession>A0A1N6PUT5</accession>
<proteinExistence type="predicted"/>
<reference evidence="2" key="1">
    <citation type="submission" date="2017-01" db="EMBL/GenBank/DDBJ databases">
        <authorList>
            <person name="Varghese N."/>
            <person name="Submissions S."/>
        </authorList>
    </citation>
    <scope>NUCLEOTIDE SEQUENCE [LARGE SCALE GENOMIC DNA]</scope>
    <source>
        <strain evidence="2">DSM 15366</strain>
    </source>
</reference>
<dbReference type="AlphaFoldDB" id="A0A1N6PUT5"/>
<gene>
    <name evidence="1" type="ORF">SAMN05421797_101602</name>
</gene>
<evidence type="ECO:0000313" key="1">
    <source>
        <dbReference type="EMBL" id="SIQ07979.1"/>
    </source>
</evidence>
<organism evidence="1 2">
    <name type="scientific">Maribacter ulvicola</name>
    <dbReference type="NCBI Taxonomy" id="228959"/>
    <lineage>
        <taxon>Bacteria</taxon>
        <taxon>Pseudomonadati</taxon>
        <taxon>Bacteroidota</taxon>
        <taxon>Flavobacteriia</taxon>
        <taxon>Flavobacteriales</taxon>
        <taxon>Flavobacteriaceae</taxon>
        <taxon>Maribacter</taxon>
    </lineage>
</organism>
<keyword evidence="2" id="KW-1185">Reference proteome</keyword>
<dbReference type="OrthoDB" id="1156820at2"/>
<dbReference type="RefSeq" id="WP_076546824.1">
    <property type="nucleotide sequence ID" value="NZ_FTMA01000001.1"/>
</dbReference>
<sequence length="270" mass="31783">MYNISNKFGKIQDGWLGTVSNNDETITISYDLHSYTDSDSILISYIDGFNNMKHLFIKNPNSEDMSVNHNDFIPYENYQEITFPDYSFMSFNLYGFEPNDESKYKSFLISSHDHYISSNQPTTAKLGFSNEFERYYFYIWINLRNKYTYSTTEIGNSIKPISIPPKPNLDIITKTMTDFQFKVDTEFTSSASVWRYFKESESNPPQSEYLTEWKISVPKNETFNLVELPLEITENYPNINLDKLEYLRTELFNIENKDGYSSSEIKIVYE</sequence>
<evidence type="ECO:0000313" key="2">
    <source>
        <dbReference type="Proteomes" id="UP000186953"/>
    </source>
</evidence>
<protein>
    <submittedName>
        <fullName evidence="1">Uncharacterized protein</fullName>
    </submittedName>
</protein>
<name>A0A1N6PUT5_9FLAO</name>
<dbReference type="EMBL" id="FTMA01000001">
    <property type="protein sequence ID" value="SIQ07979.1"/>
    <property type="molecule type" value="Genomic_DNA"/>
</dbReference>
<dbReference type="Proteomes" id="UP000186953">
    <property type="component" value="Unassembled WGS sequence"/>
</dbReference>